<dbReference type="InterPro" id="IPR046885">
    <property type="entry name" value="MnmA-like_C"/>
</dbReference>
<keyword evidence="7" id="KW-0808">Transferase</keyword>
<comment type="subcellular location">
    <subcellularLocation>
        <location evidence="1">Cytoplasm</location>
    </subcellularLocation>
</comment>
<dbReference type="HAMAP" id="MF_00144">
    <property type="entry name" value="tRNA_thiouridyl_MnmA"/>
    <property type="match status" value="1"/>
</dbReference>
<name>A0A1F6UMH7_9PROT</name>
<dbReference type="NCBIfam" id="TIGR00420">
    <property type="entry name" value="trmU"/>
    <property type="match status" value="1"/>
</dbReference>
<dbReference type="GO" id="GO:0000049">
    <property type="term" value="F:tRNA binding"/>
    <property type="evidence" value="ECO:0007669"/>
    <property type="project" value="UniProtKB-KW"/>
</dbReference>
<keyword evidence="11" id="KW-0694">RNA-binding</keyword>
<dbReference type="FunFam" id="3.40.50.620:FF:000004">
    <property type="entry name" value="tRNA-specific 2-thiouridylase MnmA"/>
    <property type="match status" value="1"/>
</dbReference>
<protein>
    <recommendedName>
        <fullName evidence="4">tRNA-specific 2-thiouridylase MnmA</fullName>
        <ecNumber evidence="3">2.8.1.13</ecNumber>
    </recommendedName>
</protein>
<keyword evidence="12" id="KW-1015">Disulfide bond</keyword>
<dbReference type="FunFam" id="2.40.30.10:FF:000023">
    <property type="entry name" value="tRNA-specific 2-thiouridylase MnmA"/>
    <property type="match status" value="1"/>
</dbReference>
<dbReference type="Pfam" id="PF03054">
    <property type="entry name" value="tRNA_Me_trans"/>
    <property type="match status" value="1"/>
</dbReference>
<dbReference type="InterPro" id="IPR046884">
    <property type="entry name" value="MnmA-like_central"/>
</dbReference>
<dbReference type="GO" id="GO:0005737">
    <property type="term" value="C:cytoplasm"/>
    <property type="evidence" value="ECO:0007669"/>
    <property type="project" value="UniProtKB-SubCell"/>
</dbReference>
<evidence type="ECO:0000256" key="9">
    <source>
        <dbReference type="ARBA" id="ARBA00022741"/>
    </source>
</evidence>
<evidence type="ECO:0000256" key="6">
    <source>
        <dbReference type="ARBA" id="ARBA00022555"/>
    </source>
</evidence>
<dbReference type="Gene3D" id="2.30.30.280">
    <property type="entry name" value="Adenine nucleotide alpha hydrolases-like domains"/>
    <property type="match status" value="1"/>
</dbReference>
<feature type="non-terminal residue" evidence="16">
    <location>
        <position position="376"/>
    </location>
</feature>
<keyword evidence="6" id="KW-0820">tRNA-binding</keyword>
<sequence>MSASPAHVIVGLSGGVDSAVAALLLKRQGHRVSGLFMKNWEEDDHNGHCAAEEDYKEVRQLCAILDIPLHTINFSSEYWDRVFRYFLDELKAGRTPNPDVLCNKEIKFKAFLEHALDLGADAIATGHYARVTRRDGLVELRKARDLNKDQSYFLHTLGQKALRHTLFPLGELTKPEVRRIAQDAGLPNYARKDSTGICFIGERNFKEFLARYLPAQPGDMRTLAGAHKGRHDGLMYYTLGQRQGLGIGGAGEAWYVVGKDMQSNTLYVEQGDDHPALYSIGLTAGQLHWTTDAAPSLPLQCCAKTRYRQDDQDCRVQASSGGALAVHFAQKQRAVTPGQSVVFYADDVCLGGGTIVATEPISLAASNTLSPLVKSY</sequence>
<keyword evidence="9" id="KW-0547">Nucleotide-binding</keyword>
<evidence type="ECO:0000256" key="8">
    <source>
        <dbReference type="ARBA" id="ARBA00022694"/>
    </source>
</evidence>
<dbReference type="Proteomes" id="UP000177950">
    <property type="component" value="Unassembled WGS sequence"/>
</dbReference>
<evidence type="ECO:0000313" key="16">
    <source>
        <dbReference type="EMBL" id="OGI58573.1"/>
    </source>
</evidence>
<proteinExistence type="inferred from homology"/>
<dbReference type="GO" id="GO:0005524">
    <property type="term" value="F:ATP binding"/>
    <property type="evidence" value="ECO:0007669"/>
    <property type="project" value="UniProtKB-KW"/>
</dbReference>
<evidence type="ECO:0000259" key="15">
    <source>
        <dbReference type="Pfam" id="PF20259"/>
    </source>
</evidence>
<keyword evidence="10" id="KW-0067">ATP-binding</keyword>
<evidence type="ECO:0000256" key="2">
    <source>
        <dbReference type="ARBA" id="ARBA00006191"/>
    </source>
</evidence>
<comment type="similarity">
    <text evidence="2">Belongs to the MnmA/TRMU family.</text>
</comment>
<dbReference type="Pfam" id="PF20259">
    <property type="entry name" value="tRNA_Me_trans_M"/>
    <property type="match status" value="1"/>
</dbReference>
<gene>
    <name evidence="16" type="ORF">A2V58_02135</name>
</gene>
<dbReference type="Gene3D" id="3.40.50.620">
    <property type="entry name" value="HUPs"/>
    <property type="match status" value="1"/>
</dbReference>
<comment type="catalytic activity">
    <reaction evidence="13">
        <text>S-sulfanyl-L-cysteinyl-[protein] + uridine(34) in tRNA + AH2 + ATP = 2-thiouridine(34) in tRNA + L-cysteinyl-[protein] + A + AMP + diphosphate + H(+)</text>
        <dbReference type="Rhea" id="RHEA:47032"/>
        <dbReference type="Rhea" id="RHEA-COMP:10131"/>
        <dbReference type="Rhea" id="RHEA-COMP:11726"/>
        <dbReference type="Rhea" id="RHEA-COMP:11727"/>
        <dbReference type="Rhea" id="RHEA-COMP:11728"/>
        <dbReference type="ChEBI" id="CHEBI:13193"/>
        <dbReference type="ChEBI" id="CHEBI:15378"/>
        <dbReference type="ChEBI" id="CHEBI:17499"/>
        <dbReference type="ChEBI" id="CHEBI:29950"/>
        <dbReference type="ChEBI" id="CHEBI:30616"/>
        <dbReference type="ChEBI" id="CHEBI:33019"/>
        <dbReference type="ChEBI" id="CHEBI:61963"/>
        <dbReference type="ChEBI" id="CHEBI:65315"/>
        <dbReference type="ChEBI" id="CHEBI:87170"/>
        <dbReference type="ChEBI" id="CHEBI:456215"/>
        <dbReference type="EC" id="2.8.1.13"/>
    </reaction>
</comment>
<reference evidence="16 17" key="1">
    <citation type="journal article" date="2016" name="Nat. Commun.">
        <title>Thousands of microbial genomes shed light on interconnected biogeochemical processes in an aquifer system.</title>
        <authorList>
            <person name="Anantharaman K."/>
            <person name="Brown C.T."/>
            <person name="Hug L.A."/>
            <person name="Sharon I."/>
            <person name="Castelle C.J."/>
            <person name="Probst A.J."/>
            <person name="Thomas B.C."/>
            <person name="Singh A."/>
            <person name="Wilkins M.J."/>
            <person name="Karaoz U."/>
            <person name="Brodie E.L."/>
            <person name="Williams K.H."/>
            <person name="Hubbard S.S."/>
            <person name="Banfield J.F."/>
        </authorList>
    </citation>
    <scope>NUCLEOTIDE SEQUENCE [LARGE SCALE GENOMIC DNA]</scope>
</reference>
<organism evidence="16 17">
    <name type="scientific">Candidatus Muproteobacteria bacterium RBG_19FT_COMBO_61_10</name>
    <dbReference type="NCBI Taxonomy" id="1817761"/>
    <lineage>
        <taxon>Bacteria</taxon>
        <taxon>Pseudomonadati</taxon>
        <taxon>Pseudomonadota</taxon>
        <taxon>Candidatus Muproteobacteria</taxon>
    </lineage>
</organism>
<evidence type="ECO:0000256" key="4">
    <source>
        <dbReference type="ARBA" id="ARBA00013805"/>
    </source>
</evidence>
<dbReference type="SUPFAM" id="SSF52402">
    <property type="entry name" value="Adenine nucleotide alpha hydrolases-like"/>
    <property type="match status" value="1"/>
</dbReference>
<dbReference type="Gene3D" id="2.40.30.10">
    <property type="entry name" value="Translation factors"/>
    <property type="match status" value="1"/>
</dbReference>
<evidence type="ECO:0000256" key="11">
    <source>
        <dbReference type="ARBA" id="ARBA00022884"/>
    </source>
</evidence>
<accession>A0A1F6UMH7</accession>
<comment type="caution">
    <text evidence="16">The sequence shown here is derived from an EMBL/GenBank/DDBJ whole genome shotgun (WGS) entry which is preliminary data.</text>
</comment>
<dbReference type="EMBL" id="MFSV01000068">
    <property type="protein sequence ID" value="OGI58573.1"/>
    <property type="molecule type" value="Genomic_DNA"/>
</dbReference>
<evidence type="ECO:0000259" key="14">
    <source>
        <dbReference type="Pfam" id="PF20258"/>
    </source>
</evidence>
<dbReference type="InterPro" id="IPR023382">
    <property type="entry name" value="MnmA-like_central_sf"/>
</dbReference>
<dbReference type="FunFam" id="2.30.30.280:FF:000001">
    <property type="entry name" value="tRNA-specific 2-thiouridylase MnmA"/>
    <property type="match status" value="1"/>
</dbReference>
<evidence type="ECO:0000256" key="1">
    <source>
        <dbReference type="ARBA" id="ARBA00004496"/>
    </source>
</evidence>
<dbReference type="Pfam" id="PF20258">
    <property type="entry name" value="tRNA_Me_trans_C"/>
    <property type="match status" value="1"/>
</dbReference>
<dbReference type="GO" id="GO:0103016">
    <property type="term" value="F:tRNA-uridine 2-sulfurtransferase activity"/>
    <property type="evidence" value="ECO:0007669"/>
    <property type="project" value="UniProtKB-EC"/>
</dbReference>
<dbReference type="InterPro" id="IPR014729">
    <property type="entry name" value="Rossmann-like_a/b/a_fold"/>
</dbReference>
<dbReference type="AlphaFoldDB" id="A0A1F6UMH7"/>
<evidence type="ECO:0000256" key="12">
    <source>
        <dbReference type="ARBA" id="ARBA00023157"/>
    </source>
</evidence>
<evidence type="ECO:0000256" key="10">
    <source>
        <dbReference type="ARBA" id="ARBA00022840"/>
    </source>
</evidence>
<keyword evidence="8" id="KW-0819">tRNA processing</keyword>
<dbReference type="EC" id="2.8.1.13" evidence="3"/>
<dbReference type="InterPro" id="IPR004506">
    <property type="entry name" value="MnmA-like"/>
</dbReference>
<evidence type="ECO:0000256" key="7">
    <source>
        <dbReference type="ARBA" id="ARBA00022679"/>
    </source>
</evidence>
<evidence type="ECO:0000256" key="13">
    <source>
        <dbReference type="ARBA" id="ARBA00051542"/>
    </source>
</evidence>
<evidence type="ECO:0000256" key="5">
    <source>
        <dbReference type="ARBA" id="ARBA00022490"/>
    </source>
</evidence>
<feature type="domain" description="tRNA-specific 2-thiouridylase MnmA-like C-terminal" evidence="14">
    <location>
        <begin position="281"/>
        <end position="355"/>
    </location>
</feature>
<keyword evidence="5" id="KW-0963">Cytoplasm</keyword>
<dbReference type="PANTHER" id="PTHR11933">
    <property type="entry name" value="TRNA 5-METHYLAMINOMETHYL-2-THIOURIDYLATE -METHYLTRANSFERASE"/>
    <property type="match status" value="1"/>
</dbReference>
<evidence type="ECO:0000256" key="3">
    <source>
        <dbReference type="ARBA" id="ARBA00011949"/>
    </source>
</evidence>
<dbReference type="NCBIfam" id="NF001138">
    <property type="entry name" value="PRK00143.1"/>
    <property type="match status" value="1"/>
</dbReference>
<dbReference type="CDD" id="cd01998">
    <property type="entry name" value="MnmA_TRMU-like"/>
    <property type="match status" value="1"/>
</dbReference>
<evidence type="ECO:0000313" key="17">
    <source>
        <dbReference type="Proteomes" id="UP000177950"/>
    </source>
</evidence>
<dbReference type="PANTHER" id="PTHR11933:SF5">
    <property type="entry name" value="MITOCHONDRIAL TRNA-SPECIFIC 2-THIOURIDYLASE 1"/>
    <property type="match status" value="1"/>
</dbReference>
<dbReference type="GO" id="GO:0002143">
    <property type="term" value="P:tRNA wobble position uridine thiolation"/>
    <property type="evidence" value="ECO:0007669"/>
    <property type="project" value="TreeGrafter"/>
</dbReference>
<feature type="domain" description="tRNA-specific 2-thiouridylase MnmA-like central" evidence="15">
    <location>
        <begin position="206"/>
        <end position="268"/>
    </location>
</feature>